<proteinExistence type="inferred from homology"/>
<keyword evidence="4" id="KW-0808">Transferase</keyword>
<organism evidence="7">
    <name type="scientific">marine metagenome</name>
    <dbReference type="NCBI Taxonomy" id="408172"/>
    <lineage>
        <taxon>unclassified sequences</taxon>
        <taxon>metagenomes</taxon>
        <taxon>ecological metagenomes</taxon>
    </lineage>
</organism>
<dbReference type="PANTHER" id="PTHR46111">
    <property type="entry name" value="RIBOSOMAL RNA SMALL SUBUNIT METHYLTRANSFERASE I"/>
    <property type="match status" value="1"/>
</dbReference>
<dbReference type="InterPro" id="IPR035996">
    <property type="entry name" value="4pyrrol_Methylase_sf"/>
</dbReference>
<evidence type="ECO:0000256" key="1">
    <source>
        <dbReference type="ARBA" id="ARBA00022490"/>
    </source>
</evidence>
<evidence type="ECO:0000256" key="2">
    <source>
        <dbReference type="ARBA" id="ARBA00022552"/>
    </source>
</evidence>
<keyword evidence="3" id="KW-0489">Methyltransferase</keyword>
<dbReference type="PROSITE" id="PS01296">
    <property type="entry name" value="RSMI"/>
    <property type="match status" value="1"/>
</dbReference>
<dbReference type="GO" id="GO:0032259">
    <property type="term" value="P:methylation"/>
    <property type="evidence" value="ECO:0007669"/>
    <property type="project" value="UniProtKB-KW"/>
</dbReference>
<dbReference type="GO" id="GO:0008168">
    <property type="term" value="F:methyltransferase activity"/>
    <property type="evidence" value="ECO:0007669"/>
    <property type="project" value="UniProtKB-KW"/>
</dbReference>
<dbReference type="InterPro" id="IPR018063">
    <property type="entry name" value="SAM_MeTrfase_RsmI_CS"/>
</dbReference>
<dbReference type="FunFam" id="3.30.950.10:FF:000002">
    <property type="entry name" value="Ribosomal RNA small subunit methyltransferase I"/>
    <property type="match status" value="1"/>
</dbReference>
<dbReference type="InterPro" id="IPR014776">
    <property type="entry name" value="4pyrrole_Mease_sub2"/>
</dbReference>
<evidence type="ECO:0000259" key="6">
    <source>
        <dbReference type="Pfam" id="PF00590"/>
    </source>
</evidence>
<feature type="domain" description="Tetrapyrrole methylase" evidence="6">
    <location>
        <begin position="6"/>
        <end position="205"/>
    </location>
</feature>
<dbReference type="AlphaFoldDB" id="A0A382SE93"/>
<keyword evidence="5" id="KW-0949">S-adenosyl-L-methionine</keyword>
<dbReference type="InterPro" id="IPR014777">
    <property type="entry name" value="4pyrrole_Mease_sub1"/>
</dbReference>
<dbReference type="EMBL" id="UINC01128438">
    <property type="protein sequence ID" value="SVD08186.1"/>
    <property type="molecule type" value="Genomic_DNA"/>
</dbReference>
<keyword evidence="2" id="KW-0698">rRNA processing</keyword>
<feature type="non-terminal residue" evidence="7">
    <location>
        <position position="1"/>
    </location>
</feature>
<dbReference type="InterPro" id="IPR000878">
    <property type="entry name" value="4pyrrol_Mease"/>
</dbReference>
<dbReference type="NCBIfam" id="TIGR00096">
    <property type="entry name" value="16S rRNA (cytidine(1402)-2'-O)-methyltransferase"/>
    <property type="match status" value="1"/>
</dbReference>
<protein>
    <recommendedName>
        <fullName evidence="6">Tetrapyrrole methylase domain-containing protein</fullName>
    </recommendedName>
</protein>
<reference evidence="7" key="1">
    <citation type="submission" date="2018-05" db="EMBL/GenBank/DDBJ databases">
        <authorList>
            <person name="Lanie J.A."/>
            <person name="Ng W.-L."/>
            <person name="Kazmierczak K.M."/>
            <person name="Andrzejewski T.M."/>
            <person name="Davidsen T.M."/>
            <person name="Wayne K.J."/>
            <person name="Tettelin H."/>
            <person name="Glass J.I."/>
            <person name="Rusch D."/>
            <person name="Podicherti R."/>
            <person name="Tsui H.-C.T."/>
            <person name="Winkler M.E."/>
        </authorList>
    </citation>
    <scope>NUCLEOTIDE SEQUENCE</scope>
</reference>
<dbReference type="Gene3D" id="3.40.1010.10">
    <property type="entry name" value="Cobalt-precorrin-4 Transmethylase, Domain 1"/>
    <property type="match status" value="1"/>
</dbReference>
<sequence length="287" mass="31718">PLSSGTLYLVSTPIGNLEDITYRAVRILKTVDLIAAEDTRHTTKLCNHYGISTRRVSLHEHNESKRIPSLLQKLARGAAIAVVSDAGTPLVSDPGGKLTAEVLAAGYTVEAIPGPSAVLAALTSSGFCTEKGFSFVGFPPHRSKDRKEFFLDFIEESRPVVMFESPHRIIGCMTDLAAVFESRRVAICRELTKIHESLVIRPINEALNLVSETRLKGEITLVIEGQSDRTVQKARPDWTNLLEEFGQLTLSGLPRRGAIRALATRYRCSSREIYRRIEADKSELFAD</sequence>
<dbReference type="GO" id="GO:0006364">
    <property type="term" value="P:rRNA processing"/>
    <property type="evidence" value="ECO:0007669"/>
    <property type="project" value="UniProtKB-KW"/>
</dbReference>
<keyword evidence="1" id="KW-0963">Cytoplasm</keyword>
<dbReference type="HAMAP" id="MF_01877">
    <property type="entry name" value="16SrRNA_methyltr_I"/>
    <property type="match status" value="1"/>
</dbReference>
<dbReference type="InterPro" id="IPR008189">
    <property type="entry name" value="rRNA_ssu_MeTfrase_I"/>
</dbReference>
<dbReference type="SUPFAM" id="SSF53790">
    <property type="entry name" value="Tetrapyrrole methylase"/>
    <property type="match status" value="1"/>
</dbReference>
<dbReference type="CDD" id="cd11648">
    <property type="entry name" value="RsmI"/>
    <property type="match status" value="1"/>
</dbReference>
<dbReference type="FunFam" id="3.40.1010.10:FF:000007">
    <property type="entry name" value="Ribosomal RNA small subunit methyltransferase I"/>
    <property type="match status" value="1"/>
</dbReference>
<evidence type="ECO:0000313" key="7">
    <source>
        <dbReference type="EMBL" id="SVD08186.1"/>
    </source>
</evidence>
<dbReference type="Pfam" id="PF00590">
    <property type="entry name" value="TP_methylase"/>
    <property type="match status" value="1"/>
</dbReference>
<gene>
    <name evidence="7" type="ORF">METZ01_LOCUS361040</name>
</gene>
<evidence type="ECO:0000256" key="5">
    <source>
        <dbReference type="ARBA" id="ARBA00022691"/>
    </source>
</evidence>
<dbReference type="Gene3D" id="3.30.950.10">
    <property type="entry name" value="Methyltransferase, Cobalt-precorrin-4 Transmethylase, Domain 2"/>
    <property type="match status" value="1"/>
</dbReference>
<accession>A0A382SE93</accession>
<evidence type="ECO:0000256" key="3">
    <source>
        <dbReference type="ARBA" id="ARBA00022603"/>
    </source>
</evidence>
<dbReference type="PIRSF" id="PIRSF005917">
    <property type="entry name" value="MTase_YraL"/>
    <property type="match status" value="1"/>
</dbReference>
<dbReference type="PANTHER" id="PTHR46111:SF1">
    <property type="entry name" value="RIBOSOMAL RNA SMALL SUBUNIT METHYLTRANSFERASE I"/>
    <property type="match status" value="1"/>
</dbReference>
<name>A0A382SE93_9ZZZZ</name>
<evidence type="ECO:0000256" key="4">
    <source>
        <dbReference type="ARBA" id="ARBA00022679"/>
    </source>
</evidence>